<gene>
    <name evidence="2" type="ORF">XNOV1_A004512</name>
</gene>
<dbReference type="AlphaFoldDB" id="A0AAV1FP53"/>
<feature type="compositionally biased region" description="Basic and acidic residues" evidence="1">
    <location>
        <begin position="1"/>
        <end position="15"/>
    </location>
</feature>
<dbReference type="EMBL" id="OY660872">
    <property type="protein sequence ID" value="CAJ1063231.1"/>
    <property type="molecule type" value="Genomic_DNA"/>
</dbReference>
<evidence type="ECO:0000256" key="1">
    <source>
        <dbReference type="SAM" id="MobiDB-lite"/>
    </source>
</evidence>
<keyword evidence="3" id="KW-1185">Reference proteome</keyword>
<feature type="region of interest" description="Disordered" evidence="1">
    <location>
        <begin position="1"/>
        <end position="20"/>
    </location>
</feature>
<organism evidence="2 3">
    <name type="scientific">Xyrichtys novacula</name>
    <name type="common">Pearly razorfish</name>
    <name type="synonym">Hemipteronotus novacula</name>
    <dbReference type="NCBI Taxonomy" id="13765"/>
    <lineage>
        <taxon>Eukaryota</taxon>
        <taxon>Metazoa</taxon>
        <taxon>Chordata</taxon>
        <taxon>Craniata</taxon>
        <taxon>Vertebrata</taxon>
        <taxon>Euteleostomi</taxon>
        <taxon>Actinopterygii</taxon>
        <taxon>Neopterygii</taxon>
        <taxon>Teleostei</taxon>
        <taxon>Neoteleostei</taxon>
        <taxon>Acanthomorphata</taxon>
        <taxon>Eupercaria</taxon>
        <taxon>Labriformes</taxon>
        <taxon>Labridae</taxon>
        <taxon>Xyrichtys</taxon>
    </lineage>
</organism>
<dbReference type="Proteomes" id="UP001178508">
    <property type="component" value="Chromosome 9"/>
</dbReference>
<evidence type="ECO:0000313" key="3">
    <source>
        <dbReference type="Proteomes" id="UP001178508"/>
    </source>
</evidence>
<reference evidence="2" key="1">
    <citation type="submission" date="2023-08" db="EMBL/GenBank/DDBJ databases">
        <authorList>
            <person name="Alioto T."/>
            <person name="Alioto T."/>
            <person name="Gomez Garrido J."/>
        </authorList>
    </citation>
    <scope>NUCLEOTIDE SEQUENCE</scope>
</reference>
<name>A0AAV1FP53_XYRNO</name>
<evidence type="ECO:0000313" key="2">
    <source>
        <dbReference type="EMBL" id="CAJ1063231.1"/>
    </source>
</evidence>
<protein>
    <submittedName>
        <fullName evidence="2">Uncharacterized protein</fullName>
    </submittedName>
</protein>
<accession>A0AAV1FP53</accession>
<proteinExistence type="predicted"/>
<sequence>MDLNRDCAGRYSELKEEGEDEQMALGSRELLRLNQETDNWNQTCISVCADAITRIQQIKTSLTGYREPQNKALLQELKRT</sequence>